<comment type="caution">
    <text evidence="6">The sequence shown here is derived from an EMBL/GenBank/DDBJ whole genome shotgun (WGS) entry which is preliminary data.</text>
</comment>
<dbReference type="SUPFAM" id="SSF82093">
    <property type="entry name" value="Heme chaperone CcmE"/>
    <property type="match status" value="1"/>
</dbReference>
<dbReference type="Pfam" id="PF03100">
    <property type="entry name" value="CcmE"/>
    <property type="match status" value="1"/>
</dbReference>
<accession>A0A398B7L4</accession>
<evidence type="ECO:0000256" key="3">
    <source>
        <dbReference type="ARBA" id="ARBA00022748"/>
    </source>
</evidence>
<keyword evidence="4" id="KW-0472">Membrane</keyword>
<evidence type="ECO:0000256" key="5">
    <source>
        <dbReference type="SAM" id="MobiDB-lite"/>
    </source>
</evidence>
<keyword evidence="2" id="KW-0479">Metal-binding</keyword>
<dbReference type="Proteomes" id="UP000265816">
    <property type="component" value="Unassembled WGS sequence"/>
</dbReference>
<comment type="subcellular location">
    <subcellularLocation>
        <location evidence="1">Membrane</location>
    </subcellularLocation>
</comment>
<dbReference type="Gene3D" id="2.40.50.140">
    <property type="entry name" value="Nucleic acid-binding proteins"/>
    <property type="match status" value="1"/>
</dbReference>
<dbReference type="GO" id="GO:0017003">
    <property type="term" value="P:protein-heme linkage"/>
    <property type="evidence" value="ECO:0007669"/>
    <property type="project" value="InterPro"/>
</dbReference>
<name>A0A398B7L4_9BACI</name>
<dbReference type="GO" id="GO:0005886">
    <property type="term" value="C:plasma membrane"/>
    <property type="evidence" value="ECO:0007669"/>
    <property type="project" value="InterPro"/>
</dbReference>
<reference evidence="6 7" key="1">
    <citation type="submission" date="2018-08" db="EMBL/GenBank/DDBJ databases">
        <title>Bacillus jemisoniae sp. nov., Bacillus chryseoplanitiae sp. nov., Bacillus resnikiae sp. nov., and Bacillus frankliniae sp. nov., isolated from Viking spacecraft and associated surfaces.</title>
        <authorList>
            <person name="Seuylemezian A."/>
            <person name="Vaishampayan P."/>
        </authorList>
    </citation>
    <scope>NUCLEOTIDE SEQUENCE [LARGE SCALE GENOMIC DNA]</scope>
    <source>
        <strain evidence="6 7">JJ-247</strain>
    </source>
</reference>
<feature type="compositionally biased region" description="Basic and acidic residues" evidence="5">
    <location>
        <begin position="119"/>
        <end position="149"/>
    </location>
</feature>
<dbReference type="GO" id="GO:0020037">
    <property type="term" value="F:heme binding"/>
    <property type="evidence" value="ECO:0007669"/>
    <property type="project" value="InterPro"/>
</dbReference>
<dbReference type="InterPro" id="IPR004329">
    <property type="entry name" value="CcmE"/>
</dbReference>
<dbReference type="AlphaFoldDB" id="A0A398B7L4"/>
<protein>
    <submittedName>
        <fullName evidence="6">Cytochrome c maturation protein CcmE</fullName>
    </submittedName>
</protein>
<dbReference type="OrthoDB" id="9794828at2"/>
<dbReference type="RefSeq" id="WP_119113665.1">
    <property type="nucleotide sequence ID" value="NZ_CBCSEO010000005.1"/>
</dbReference>
<dbReference type="InterPro" id="IPR036127">
    <property type="entry name" value="CcmE-like_sf"/>
</dbReference>
<keyword evidence="7" id="KW-1185">Reference proteome</keyword>
<evidence type="ECO:0000256" key="1">
    <source>
        <dbReference type="ARBA" id="ARBA00004370"/>
    </source>
</evidence>
<evidence type="ECO:0000256" key="4">
    <source>
        <dbReference type="ARBA" id="ARBA00023136"/>
    </source>
</evidence>
<evidence type="ECO:0000313" key="6">
    <source>
        <dbReference type="EMBL" id="RID83890.1"/>
    </source>
</evidence>
<proteinExistence type="predicted"/>
<dbReference type="GO" id="GO:0017004">
    <property type="term" value="P:cytochrome complex assembly"/>
    <property type="evidence" value="ECO:0007669"/>
    <property type="project" value="UniProtKB-KW"/>
</dbReference>
<gene>
    <name evidence="6" type="ORF">D1970_14930</name>
</gene>
<organism evidence="6 7">
    <name type="scientific">Mesobacillus zeae</name>
    <dbReference type="NCBI Taxonomy" id="1917180"/>
    <lineage>
        <taxon>Bacteria</taxon>
        <taxon>Bacillati</taxon>
        <taxon>Bacillota</taxon>
        <taxon>Bacilli</taxon>
        <taxon>Bacillales</taxon>
        <taxon>Bacillaceae</taxon>
        <taxon>Mesobacillus</taxon>
    </lineage>
</organism>
<evidence type="ECO:0000313" key="7">
    <source>
        <dbReference type="Proteomes" id="UP000265816"/>
    </source>
</evidence>
<keyword evidence="2" id="KW-0349">Heme</keyword>
<keyword evidence="3" id="KW-0201">Cytochrome c-type biogenesis</keyword>
<feature type="region of interest" description="Disordered" evidence="5">
    <location>
        <begin position="119"/>
        <end position="157"/>
    </location>
</feature>
<dbReference type="InterPro" id="IPR012340">
    <property type="entry name" value="NA-bd_OB-fold"/>
</dbReference>
<dbReference type="EMBL" id="QWVT01000024">
    <property type="protein sequence ID" value="RID83890.1"/>
    <property type="molecule type" value="Genomic_DNA"/>
</dbReference>
<sequence>MKKNTLVMLGGFVIAGAIIFLLMAATPGSSGVELTLKDLKENQEKHKDDFVTFEGLLVEDTIEWNADKIKLNFDVNDNENNKMHVVYNGVKPDNFSDGVIVIMQGYLGKEDHFEAESIKTRCPSKYEGEDMKNYDPDTHKDKLNKKPEEPAAGQPSK</sequence>
<keyword evidence="2" id="KW-0408">Iron</keyword>
<evidence type="ECO:0000256" key="2">
    <source>
        <dbReference type="ARBA" id="ARBA00022617"/>
    </source>
</evidence>